<dbReference type="GO" id="GO:1990904">
    <property type="term" value="C:ribonucleoprotein complex"/>
    <property type="evidence" value="ECO:0007669"/>
    <property type="project" value="UniProtKB-KW"/>
</dbReference>
<keyword evidence="8" id="KW-1185">Reference proteome</keyword>
<keyword evidence="6" id="KW-0175">Coiled coil</keyword>
<name>C5F0L0_9HELI</name>
<evidence type="ECO:0000256" key="4">
    <source>
        <dbReference type="ARBA" id="ARBA00035204"/>
    </source>
</evidence>
<protein>
    <recommendedName>
        <fullName evidence="4 5">Large ribosomal subunit protein uL29</fullName>
    </recommendedName>
</protein>
<keyword evidence="2 5" id="KW-0689">Ribosomal protein</keyword>
<comment type="similarity">
    <text evidence="1 5">Belongs to the universal ribosomal protein uL29 family.</text>
</comment>
<accession>C5F0L0</accession>
<evidence type="ECO:0000256" key="6">
    <source>
        <dbReference type="SAM" id="Coils"/>
    </source>
</evidence>
<dbReference type="Pfam" id="PF00831">
    <property type="entry name" value="Ribosomal_L29"/>
    <property type="match status" value="1"/>
</dbReference>
<evidence type="ECO:0000256" key="1">
    <source>
        <dbReference type="ARBA" id="ARBA00009254"/>
    </source>
</evidence>
<dbReference type="InterPro" id="IPR001854">
    <property type="entry name" value="Ribosomal_uL29"/>
</dbReference>
<dbReference type="InterPro" id="IPR036049">
    <property type="entry name" value="Ribosomal_uL29_sf"/>
</dbReference>
<sequence length="66" mass="7782">MRMKYTEINEKNTQELKELLKEKETALFELNLKLRTMQQTNTSEIRATRKDIARIKTALNAKGRAE</sequence>
<evidence type="ECO:0000313" key="8">
    <source>
        <dbReference type="Proteomes" id="UP000003953"/>
    </source>
</evidence>
<organism evidence="7 8">
    <name type="scientific">Helicobacter pullorum MIT 98-5489</name>
    <dbReference type="NCBI Taxonomy" id="537972"/>
    <lineage>
        <taxon>Bacteria</taxon>
        <taxon>Pseudomonadati</taxon>
        <taxon>Campylobacterota</taxon>
        <taxon>Epsilonproteobacteria</taxon>
        <taxon>Campylobacterales</taxon>
        <taxon>Helicobacteraceae</taxon>
        <taxon>Helicobacter</taxon>
    </lineage>
</organism>
<dbReference type="HOGENOM" id="CLU_158491_7_1_7"/>
<dbReference type="GO" id="GO:0005840">
    <property type="term" value="C:ribosome"/>
    <property type="evidence" value="ECO:0007669"/>
    <property type="project" value="UniProtKB-KW"/>
</dbReference>
<evidence type="ECO:0000256" key="2">
    <source>
        <dbReference type="ARBA" id="ARBA00022980"/>
    </source>
</evidence>
<dbReference type="PROSITE" id="PS00579">
    <property type="entry name" value="RIBOSOMAL_L29"/>
    <property type="match status" value="1"/>
</dbReference>
<dbReference type="Proteomes" id="UP000003953">
    <property type="component" value="Unassembled WGS sequence"/>
</dbReference>
<dbReference type="HAMAP" id="MF_00374">
    <property type="entry name" value="Ribosomal_uL29"/>
    <property type="match status" value="1"/>
</dbReference>
<keyword evidence="3 5" id="KW-0687">Ribonucleoprotein</keyword>
<dbReference type="EMBL" id="DS990444">
    <property type="protein sequence ID" value="EEQ63764.1"/>
    <property type="molecule type" value="Genomic_DNA"/>
</dbReference>
<dbReference type="GO" id="GO:0006412">
    <property type="term" value="P:translation"/>
    <property type="evidence" value="ECO:0007669"/>
    <property type="project" value="UniProtKB-UniRule"/>
</dbReference>
<dbReference type="NCBIfam" id="TIGR00012">
    <property type="entry name" value="L29"/>
    <property type="match status" value="1"/>
</dbReference>
<evidence type="ECO:0000256" key="3">
    <source>
        <dbReference type="ARBA" id="ARBA00023274"/>
    </source>
</evidence>
<dbReference type="AlphaFoldDB" id="C5F0L0"/>
<dbReference type="GO" id="GO:0003735">
    <property type="term" value="F:structural constituent of ribosome"/>
    <property type="evidence" value="ECO:0007669"/>
    <property type="project" value="InterPro"/>
</dbReference>
<evidence type="ECO:0000256" key="5">
    <source>
        <dbReference type="HAMAP-Rule" id="MF_00374"/>
    </source>
</evidence>
<dbReference type="InterPro" id="IPR018254">
    <property type="entry name" value="Ribosomal_uL29_CS"/>
</dbReference>
<reference evidence="8" key="1">
    <citation type="journal article" date="2014" name="Genome Announc.">
        <title>Draft genome sequences of six enterohepatic helicobacter species isolated from humans and one from rhesus macaques.</title>
        <authorList>
            <person name="Shen Z."/>
            <person name="Sheh A."/>
            <person name="Young S.K."/>
            <person name="Abouelliel A."/>
            <person name="Ward D.V."/>
            <person name="Earl A.M."/>
            <person name="Fox J.G."/>
        </authorList>
    </citation>
    <scope>NUCLEOTIDE SEQUENCE [LARGE SCALE GENOMIC DNA]</scope>
    <source>
        <strain evidence="8">MIT 98-5489</strain>
    </source>
</reference>
<gene>
    <name evidence="5 7" type="primary">rpmC</name>
    <name evidence="7" type="ORF">HPMG_01221</name>
</gene>
<feature type="coiled-coil region" evidence="6">
    <location>
        <begin position="2"/>
        <end position="40"/>
    </location>
</feature>
<dbReference type="SUPFAM" id="SSF46561">
    <property type="entry name" value="Ribosomal protein L29 (L29p)"/>
    <property type="match status" value="1"/>
</dbReference>
<evidence type="ECO:0000313" key="7">
    <source>
        <dbReference type="EMBL" id="EEQ63764.1"/>
    </source>
</evidence>
<dbReference type="Gene3D" id="1.10.287.310">
    <property type="match status" value="1"/>
</dbReference>
<dbReference type="eggNOG" id="COG0255">
    <property type="taxonomic scope" value="Bacteria"/>
</dbReference>
<proteinExistence type="inferred from homology"/>